<feature type="transmembrane region" description="Helical" evidence="14">
    <location>
        <begin position="226"/>
        <end position="253"/>
    </location>
</feature>
<evidence type="ECO:0000256" key="13">
    <source>
        <dbReference type="RuleBase" id="RU003857"/>
    </source>
</evidence>
<keyword evidence="9 12" id="KW-0406">Ion transport</keyword>
<dbReference type="PRINTS" id="PR01333">
    <property type="entry name" value="2POREKCHANEL"/>
</dbReference>
<evidence type="ECO:0000256" key="11">
    <source>
        <dbReference type="ARBA" id="ARBA00023303"/>
    </source>
</evidence>
<reference evidence="17" key="1">
    <citation type="submission" date="2025-08" db="UniProtKB">
        <authorList>
            <consortium name="RefSeq"/>
        </authorList>
    </citation>
    <scope>IDENTIFICATION</scope>
</reference>
<protein>
    <submittedName>
        <fullName evidence="17">Two pore potassium channel protein sup-9-like</fullName>
    </submittedName>
</protein>
<accession>A0A8B7ZJK2</accession>
<dbReference type="InterPro" id="IPR003092">
    <property type="entry name" value="2pore_dom_K_chnl_TASK"/>
</dbReference>
<evidence type="ECO:0000259" key="15">
    <source>
        <dbReference type="Pfam" id="PF07885"/>
    </source>
</evidence>
<dbReference type="PANTHER" id="PTHR11003">
    <property type="entry name" value="POTASSIUM CHANNEL, SUBFAMILY K"/>
    <property type="match status" value="1"/>
</dbReference>
<evidence type="ECO:0000256" key="2">
    <source>
        <dbReference type="ARBA" id="ARBA00006666"/>
    </source>
</evidence>
<evidence type="ECO:0000256" key="3">
    <source>
        <dbReference type="ARBA" id="ARBA00022448"/>
    </source>
</evidence>
<dbReference type="InterPro" id="IPR013099">
    <property type="entry name" value="K_chnl_dom"/>
</dbReference>
<keyword evidence="8 14" id="KW-1133">Transmembrane helix</keyword>
<comment type="subcellular location">
    <subcellularLocation>
        <location evidence="1">Membrane</location>
        <topology evidence="1">Multi-pass membrane protein</topology>
    </subcellularLocation>
</comment>
<keyword evidence="11 13" id="KW-0407">Ion channel</keyword>
<evidence type="ECO:0000256" key="10">
    <source>
        <dbReference type="ARBA" id="ARBA00023136"/>
    </source>
</evidence>
<name>A0A8B7ZJK2_ACAPL</name>
<feature type="transmembrane region" description="Helical" evidence="14">
    <location>
        <begin position="165"/>
        <end position="184"/>
    </location>
</feature>
<dbReference type="OrthoDB" id="297496at2759"/>
<dbReference type="Pfam" id="PF07885">
    <property type="entry name" value="Ion_trans_2"/>
    <property type="match status" value="2"/>
</dbReference>
<dbReference type="PANTHER" id="PTHR11003:SF291">
    <property type="entry name" value="IP11374P"/>
    <property type="match status" value="1"/>
</dbReference>
<keyword evidence="16" id="KW-1185">Reference proteome</keyword>
<organism evidence="16 17">
    <name type="scientific">Acanthaster planci</name>
    <name type="common">Crown-of-thorns starfish</name>
    <dbReference type="NCBI Taxonomy" id="133434"/>
    <lineage>
        <taxon>Eukaryota</taxon>
        <taxon>Metazoa</taxon>
        <taxon>Echinodermata</taxon>
        <taxon>Eleutherozoa</taxon>
        <taxon>Asterozoa</taxon>
        <taxon>Asteroidea</taxon>
        <taxon>Valvatacea</taxon>
        <taxon>Valvatida</taxon>
        <taxon>Acanthasteridae</taxon>
        <taxon>Acanthaster</taxon>
    </lineage>
</organism>
<evidence type="ECO:0000256" key="12">
    <source>
        <dbReference type="PIRNR" id="PIRNR038061"/>
    </source>
</evidence>
<dbReference type="PIRSF" id="PIRSF038061">
    <property type="entry name" value="K_channel_subfamily_K_type"/>
    <property type="match status" value="1"/>
</dbReference>
<dbReference type="InterPro" id="IPR003280">
    <property type="entry name" value="2pore_dom_K_chnl"/>
</dbReference>
<evidence type="ECO:0000256" key="8">
    <source>
        <dbReference type="ARBA" id="ARBA00022989"/>
    </source>
</evidence>
<evidence type="ECO:0000256" key="1">
    <source>
        <dbReference type="ARBA" id="ARBA00004141"/>
    </source>
</evidence>
<evidence type="ECO:0000256" key="14">
    <source>
        <dbReference type="SAM" id="Phobius"/>
    </source>
</evidence>
<dbReference type="SUPFAM" id="SSF81324">
    <property type="entry name" value="Voltage-gated potassium channels"/>
    <property type="match status" value="2"/>
</dbReference>
<sequence length="367" mass="41215">MSVRLSMKRQNVRTLVLLISTFLYLLAGAAVFDVLESQHEEAEKLKLENITRTIKEHYNITDSDLDDLRLTMIKYVPHRAGVQWKFTGSFFFCMTVITTIGYGHSAPLTDGGKIFCILYALVGIPLNLVMFQSVGERLNIFMGFCVKNFKRCVRFKKAEVSHTELVMLGGLCTMLITGGGAVAFVNFENWNLLDSIYYVAITLTTVGLGDFVALQQDNMLQKRPEYAAFAIIYILAALVVVASVMNLLVLRLLTLNTEDERREAQAQEMTSRSSGLDLNHIDGHLPYHHSHAGGALLGKKMDPRSICASCCNNCKHPHRTHHDPYGIGPNAIHLQHMGPTIYHATYSDDETFENFMTCERSSKRKSI</sequence>
<proteinExistence type="inferred from homology"/>
<keyword evidence="4 12" id="KW-0633">Potassium transport</keyword>
<dbReference type="GO" id="GO:0005886">
    <property type="term" value="C:plasma membrane"/>
    <property type="evidence" value="ECO:0007669"/>
    <property type="project" value="TreeGrafter"/>
</dbReference>
<evidence type="ECO:0000256" key="5">
    <source>
        <dbReference type="ARBA" id="ARBA00022692"/>
    </source>
</evidence>
<dbReference type="AlphaFoldDB" id="A0A8B7ZJK2"/>
<feature type="transmembrane region" description="Helical" evidence="14">
    <location>
        <begin position="82"/>
        <end position="102"/>
    </location>
</feature>
<evidence type="ECO:0000256" key="4">
    <source>
        <dbReference type="ARBA" id="ARBA00022538"/>
    </source>
</evidence>
<keyword evidence="5 13" id="KW-0812">Transmembrane</keyword>
<dbReference type="GO" id="GO:0022841">
    <property type="term" value="F:potassium ion leak channel activity"/>
    <property type="evidence" value="ECO:0007669"/>
    <property type="project" value="TreeGrafter"/>
</dbReference>
<feature type="transmembrane region" description="Helical" evidence="14">
    <location>
        <begin position="196"/>
        <end position="214"/>
    </location>
</feature>
<dbReference type="GO" id="GO:0015271">
    <property type="term" value="F:outward rectifier potassium channel activity"/>
    <property type="evidence" value="ECO:0007669"/>
    <property type="project" value="TreeGrafter"/>
</dbReference>
<keyword evidence="3 12" id="KW-0813">Transport</keyword>
<dbReference type="Proteomes" id="UP000694845">
    <property type="component" value="Unplaced"/>
</dbReference>
<keyword evidence="10 12" id="KW-0472">Membrane</keyword>
<evidence type="ECO:0000256" key="9">
    <source>
        <dbReference type="ARBA" id="ARBA00023065"/>
    </source>
</evidence>
<dbReference type="PRINTS" id="PR01095">
    <property type="entry name" value="TASKCHANNEL"/>
</dbReference>
<keyword evidence="7 12" id="KW-0630">Potassium</keyword>
<dbReference type="Gene3D" id="1.10.287.70">
    <property type="match status" value="1"/>
</dbReference>
<dbReference type="GeneID" id="110987408"/>
<comment type="similarity">
    <text evidence="2 13">Belongs to the two pore domain potassium channel (TC 1.A.1.8) family.</text>
</comment>
<keyword evidence="6 12" id="KW-0631">Potassium channel</keyword>
<dbReference type="KEGG" id="aplc:110987408"/>
<evidence type="ECO:0000313" key="16">
    <source>
        <dbReference type="Proteomes" id="UP000694845"/>
    </source>
</evidence>
<feature type="domain" description="Potassium channel" evidence="15">
    <location>
        <begin position="82"/>
        <end position="138"/>
    </location>
</feature>
<gene>
    <name evidence="17" type="primary">LOC110987408</name>
</gene>
<evidence type="ECO:0000256" key="6">
    <source>
        <dbReference type="ARBA" id="ARBA00022826"/>
    </source>
</evidence>
<evidence type="ECO:0000256" key="7">
    <source>
        <dbReference type="ARBA" id="ARBA00022958"/>
    </source>
</evidence>
<feature type="domain" description="Potassium channel" evidence="15">
    <location>
        <begin position="173"/>
        <end position="249"/>
    </location>
</feature>
<feature type="transmembrane region" description="Helical" evidence="14">
    <location>
        <begin position="114"/>
        <end position="134"/>
    </location>
</feature>
<dbReference type="GO" id="GO:0030322">
    <property type="term" value="P:stabilization of membrane potential"/>
    <property type="evidence" value="ECO:0007669"/>
    <property type="project" value="TreeGrafter"/>
</dbReference>
<dbReference type="OMA" id="LSEANYC"/>
<dbReference type="RefSeq" id="XP_022105813.1">
    <property type="nucleotide sequence ID" value="XM_022250121.1"/>
</dbReference>
<evidence type="ECO:0000313" key="17">
    <source>
        <dbReference type="RefSeq" id="XP_022105813.1"/>
    </source>
</evidence>